<dbReference type="InterPro" id="IPR001251">
    <property type="entry name" value="CRAL-TRIO_dom"/>
</dbReference>
<dbReference type="PANTHER" id="PTHR23324:SF83">
    <property type="entry name" value="SEC14-LIKE PROTEIN 2"/>
    <property type="match status" value="1"/>
</dbReference>
<evidence type="ECO:0000256" key="1">
    <source>
        <dbReference type="SAM" id="MobiDB-lite"/>
    </source>
</evidence>
<dbReference type="InterPro" id="IPR011074">
    <property type="entry name" value="CRAL/TRIO_N_dom"/>
</dbReference>
<dbReference type="Proteomes" id="UP000708208">
    <property type="component" value="Unassembled WGS sequence"/>
</dbReference>
<dbReference type="AlphaFoldDB" id="A0A8J2J1M4"/>
<reference evidence="3" key="1">
    <citation type="submission" date="2021-06" db="EMBL/GenBank/DDBJ databases">
        <authorList>
            <person name="Hodson N. C."/>
            <person name="Mongue J. A."/>
            <person name="Jaron S. K."/>
        </authorList>
    </citation>
    <scope>NUCLEOTIDE SEQUENCE</scope>
</reference>
<evidence type="ECO:0000259" key="2">
    <source>
        <dbReference type="PROSITE" id="PS50191"/>
    </source>
</evidence>
<accession>A0A8J2J1M4</accession>
<evidence type="ECO:0000313" key="3">
    <source>
        <dbReference type="EMBL" id="CAG7679197.1"/>
    </source>
</evidence>
<feature type="region of interest" description="Disordered" evidence="1">
    <location>
        <begin position="448"/>
        <end position="471"/>
    </location>
</feature>
<sequence>MYSGSQGRGLDVRNMASIDSKEIELISQFRQRVADLNLKGRFLDDHDLVRWIRARNHDLDQAEKMIRESMKWREVNDIDNILTWNPPPRFLKELPMEFLGYDDENSPIMVLPYGKKKPNGDPVTQYVIIVDHKGLAYRTLASVGAVDMSLQAVRSFEANQPETVKAMYQINANMVFAALFALIKPLMSANTQEIELIAQLRKNVSDLNLSEKFNTDHFLVRWIRARQHYLVQAEKMLRQHINWRKENDLDNISSWIEPEELLKGAPIELLGFDDDNSPVLFLPIGSWDIKKMLEGMSYWNVLNWRAMDIRRQILRTFEANLPETIKAVYVINCKARGAPILSFEKRFNHLLGANLLSASDIFNMDRNSIFLIRNLSQQLSDTRTEIQDAVFRLTSLTNKLNATGLLLGTLEIRLGDIERELDAALELTPGQDSSSVLTTQELSNLSFNCSSSSRTPIGHDEISSDSTYESSVEMESEVSTLLTSGYVEQQQSDQSTEQGSVSGTNTSFNSENCSPEKNSTCNLTSLSIDESFASSERSSGEETIVGGDPAFWGRISLNSSKGLKGVNTFGLSDLTLSPELTPPCASSTVIQIVSSEAVKSPGKRYGRFDDHCGTKVLRAALEDSLLWASELNIGSEIQFRYKINREMETIRGKVLFIGKHLIKVESGNQRPRLFIKQRMENVELIRER</sequence>
<dbReference type="OrthoDB" id="6410249at2759"/>
<name>A0A8J2J1M4_9HEXA</name>
<proteinExistence type="predicted"/>
<dbReference type="Pfam" id="PF00650">
    <property type="entry name" value="CRAL_TRIO"/>
    <property type="match status" value="1"/>
</dbReference>
<dbReference type="EMBL" id="CAJVCH010015427">
    <property type="protein sequence ID" value="CAG7679197.1"/>
    <property type="molecule type" value="Genomic_DNA"/>
</dbReference>
<gene>
    <name evidence="3" type="ORF">AFUS01_LOCUS2666</name>
</gene>
<dbReference type="PANTHER" id="PTHR23324">
    <property type="entry name" value="SEC14 RELATED PROTEIN"/>
    <property type="match status" value="1"/>
</dbReference>
<dbReference type="PROSITE" id="PS50191">
    <property type="entry name" value="CRAL_TRIO"/>
    <property type="match status" value="1"/>
</dbReference>
<dbReference type="SMART" id="SM01100">
    <property type="entry name" value="CRAL_TRIO_N"/>
    <property type="match status" value="2"/>
</dbReference>
<feature type="domain" description="CRAL-TRIO" evidence="2">
    <location>
        <begin position="117"/>
        <end position="277"/>
    </location>
</feature>
<comment type="caution">
    <text evidence="3">The sequence shown here is derived from an EMBL/GenBank/DDBJ whole genome shotgun (WGS) entry which is preliminary data.</text>
</comment>
<dbReference type="GO" id="GO:0005737">
    <property type="term" value="C:cytoplasm"/>
    <property type="evidence" value="ECO:0007669"/>
    <property type="project" value="TreeGrafter"/>
</dbReference>
<protein>
    <recommendedName>
        <fullName evidence="2">CRAL-TRIO domain-containing protein</fullName>
    </recommendedName>
</protein>
<keyword evidence="4" id="KW-1185">Reference proteome</keyword>
<feature type="region of interest" description="Disordered" evidence="1">
    <location>
        <begin position="487"/>
        <end position="520"/>
    </location>
</feature>
<organism evidence="3 4">
    <name type="scientific">Allacma fusca</name>
    <dbReference type="NCBI Taxonomy" id="39272"/>
    <lineage>
        <taxon>Eukaryota</taxon>
        <taxon>Metazoa</taxon>
        <taxon>Ecdysozoa</taxon>
        <taxon>Arthropoda</taxon>
        <taxon>Hexapoda</taxon>
        <taxon>Collembola</taxon>
        <taxon>Symphypleona</taxon>
        <taxon>Sminthuridae</taxon>
        <taxon>Allacma</taxon>
    </lineage>
</organism>
<dbReference type="InterPro" id="IPR051064">
    <property type="entry name" value="SEC14/CRAL-TRIO_domain"/>
</dbReference>
<evidence type="ECO:0000313" key="4">
    <source>
        <dbReference type="Proteomes" id="UP000708208"/>
    </source>
</evidence>
<dbReference type="CDD" id="cd00170">
    <property type="entry name" value="SEC14"/>
    <property type="match status" value="1"/>
</dbReference>